<evidence type="ECO:0000313" key="2">
    <source>
        <dbReference type="Proteomes" id="UP000285773"/>
    </source>
</evidence>
<reference evidence="1 2" key="1">
    <citation type="submission" date="2018-08" db="EMBL/GenBank/DDBJ databases">
        <title>A genome reference for cultivated species of the human gut microbiota.</title>
        <authorList>
            <person name="Zou Y."/>
            <person name="Xue W."/>
            <person name="Luo G."/>
        </authorList>
    </citation>
    <scope>NUCLEOTIDE SEQUENCE [LARGE SCALE GENOMIC DNA]</scope>
    <source>
        <strain evidence="1 2">AM33-3BH</strain>
    </source>
</reference>
<proteinExistence type="predicted"/>
<protein>
    <submittedName>
        <fullName evidence="1">Uncharacterized protein</fullName>
    </submittedName>
</protein>
<organism evidence="1 2">
    <name type="scientific">Streptococcus parasanguinis</name>
    <dbReference type="NCBI Taxonomy" id="1318"/>
    <lineage>
        <taxon>Bacteria</taxon>
        <taxon>Bacillati</taxon>
        <taxon>Bacillota</taxon>
        <taxon>Bacilli</taxon>
        <taxon>Lactobacillales</taxon>
        <taxon>Streptococcaceae</taxon>
        <taxon>Streptococcus</taxon>
    </lineage>
</organism>
<dbReference type="Proteomes" id="UP000285773">
    <property type="component" value="Unassembled WGS sequence"/>
</dbReference>
<dbReference type="AlphaFoldDB" id="A0A414CIH1"/>
<name>A0A414CIH1_STRPA</name>
<accession>A0A414CIH1</accession>
<evidence type="ECO:0000313" key="1">
    <source>
        <dbReference type="EMBL" id="RHC94805.1"/>
    </source>
</evidence>
<dbReference type="EMBL" id="QSIO01000002">
    <property type="protein sequence ID" value="RHC94805.1"/>
    <property type="molecule type" value="Genomic_DNA"/>
</dbReference>
<dbReference type="RefSeq" id="WP_118095688.1">
    <property type="nucleotide sequence ID" value="NZ_QSIO01000002.1"/>
</dbReference>
<gene>
    <name evidence="1" type="ORF">DW820_05550</name>
</gene>
<sequence>MNNSMTIKQYTDIPFIKGAVNELNMDIKNNPGLKYEIVGYSICKDETLCMTISSILVHWEGTPIQKE</sequence>
<comment type="caution">
    <text evidence="1">The sequence shown here is derived from an EMBL/GenBank/DDBJ whole genome shotgun (WGS) entry which is preliminary data.</text>
</comment>